<gene>
    <name evidence="1" type="ORF">METZ01_LOCUS274838</name>
</gene>
<name>A0A382KAL5_9ZZZZ</name>
<organism evidence="1">
    <name type="scientific">marine metagenome</name>
    <dbReference type="NCBI Taxonomy" id="408172"/>
    <lineage>
        <taxon>unclassified sequences</taxon>
        <taxon>metagenomes</taxon>
        <taxon>ecological metagenomes</taxon>
    </lineage>
</organism>
<protein>
    <submittedName>
        <fullName evidence="1">Uncharacterized protein</fullName>
    </submittedName>
</protein>
<dbReference type="AlphaFoldDB" id="A0A382KAL5"/>
<evidence type="ECO:0000313" key="1">
    <source>
        <dbReference type="EMBL" id="SVC21984.1"/>
    </source>
</evidence>
<reference evidence="1" key="1">
    <citation type="submission" date="2018-05" db="EMBL/GenBank/DDBJ databases">
        <authorList>
            <person name="Lanie J.A."/>
            <person name="Ng W.-L."/>
            <person name="Kazmierczak K.M."/>
            <person name="Andrzejewski T.M."/>
            <person name="Davidsen T.M."/>
            <person name="Wayne K.J."/>
            <person name="Tettelin H."/>
            <person name="Glass J.I."/>
            <person name="Rusch D."/>
            <person name="Podicherti R."/>
            <person name="Tsui H.-C.T."/>
            <person name="Winkler M.E."/>
        </authorList>
    </citation>
    <scope>NUCLEOTIDE SEQUENCE</scope>
</reference>
<proteinExistence type="predicted"/>
<dbReference type="EMBL" id="UINC01079716">
    <property type="protein sequence ID" value="SVC21984.1"/>
    <property type="molecule type" value="Genomic_DNA"/>
</dbReference>
<sequence length="66" mass="7613">MRPTNKQQFSDEAREHDLTISVDDAEDMHRFIKEVAQVYLVISSIDTTGFEPASIFMPIPSRRESQ</sequence>
<accession>A0A382KAL5</accession>